<dbReference type="STRING" id="1163617.SCD_n02064"/>
<evidence type="ECO:0000313" key="2">
    <source>
        <dbReference type="Proteomes" id="UP000015559"/>
    </source>
</evidence>
<organism evidence="1 2">
    <name type="scientific">Sulfuricella denitrificans (strain DSM 22764 / NBRC 105220 / skB26)</name>
    <dbReference type="NCBI Taxonomy" id="1163617"/>
    <lineage>
        <taxon>Bacteria</taxon>
        <taxon>Pseudomonadati</taxon>
        <taxon>Pseudomonadota</taxon>
        <taxon>Betaproteobacteria</taxon>
        <taxon>Nitrosomonadales</taxon>
        <taxon>Sulfuricellaceae</taxon>
        <taxon>Sulfuricella</taxon>
    </lineage>
</organism>
<dbReference type="Proteomes" id="UP000015559">
    <property type="component" value="Chromosome"/>
</dbReference>
<reference evidence="1 2" key="1">
    <citation type="journal article" date="2012" name="Appl. Environ. Microbiol.">
        <title>Draft genome sequence of a psychrotolerant sulfur-oxidizing bacterium, Sulfuricella denitrificans skB26, and proteomic insights into cold adaptation.</title>
        <authorList>
            <person name="Watanabe T."/>
            <person name="Kojima H."/>
            <person name="Fukui M."/>
        </authorList>
    </citation>
    <scope>NUCLEOTIDE SEQUENCE [LARGE SCALE GENOMIC DNA]</scope>
    <source>
        <strain evidence="2">skB26</strain>
    </source>
</reference>
<evidence type="ECO:0000313" key="1">
    <source>
        <dbReference type="EMBL" id="BAN35875.1"/>
    </source>
</evidence>
<dbReference type="HOGENOM" id="CLU_2071943_0_0_4"/>
<name>S6AAH6_SULDS</name>
<dbReference type="EMBL" id="AP013066">
    <property type="protein sequence ID" value="BAN35875.1"/>
    <property type="molecule type" value="Genomic_DNA"/>
</dbReference>
<gene>
    <name evidence="1" type="ORF">SCD_n02064</name>
</gene>
<dbReference type="AlphaFoldDB" id="S6AAH6"/>
<protein>
    <submittedName>
        <fullName evidence="1">Uncharacterized protein</fullName>
    </submittedName>
</protein>
<keyword evidence="2" id="KW-1185">Reference proteome</keyword>
<accession>S6AAH6</accession>
<dbReference type="OrthoDB" id="9833218at2"/>
<dbReference type="RefSeq" id="WP_009205071.1">
    <property type="nucleotide sequence ID" value="NC_022357.1"/>
</dbReference>
<sequence>MSKNLIEDRLRAAYGTLSPDSNPATEADVVVSLQTEAVIFPREKVLTVTVYVLGVTDFHEPDVFVTQVTCTEQEYYEDFLHLAVAEERAKEHGFVDPLFSFDEREKNIIDKLRDLFGK</sequence>
<dbReference type="KEGG" id="sdr:SCD_n02064"/>
<proteinExistence type="predicted"/>